<dbReference type="Pfam" id="PF13476">
    <property type="entry name" value="AAA_23"/>
    <property type="match status" value="1"/>
</dbReference>
<feature type="domain" description="AAA+ ATPase" evidence="8">
    <location>
        <begin position="48"/>
        <end position="223"/>
    </location>
</feature>
<comment type="caution">
    <text evidence="9">The sequence shown here is derived from an EMBL/GenBank/DDBJ whole genome shotgun (WGS) entry which is preliminary data.</text>
</comment>
<dbReference type="CDD" id="cd00267">
    <property type="entry name" value="ABC_ATPase"/>
    <property type="match status" value="1"/>
</dbReference>
<gene>
    <name evidence="9" type="ORF">GR206_30335</name>
</gene>
<dbReference type="InterPro" id="IPR038729">
    <property type="entry name" value="Rad50/SbcC_AAA"/>
</dbReference>
<dbReference type="Gene3D" id="3.40.50.300">
    <property type="entry name" value="P-loop containing nucleotide triphosphate hydrolases"/>
    <property type="match status" value="2"/>
</dbReference>
<dbReference type="GO" id="GO:0005886">
    <property type="term" value="C:plasma membrane"/>
    <property type="evidence" value="ECO:0007669"/>
    <property type="project" value="UniProtKB-SubCell"/>
</dbReference>
<dbReference type="Pfam" id="PF13304">
    <property type="entry name" value="AAA_21"/>
    <property type="match status" value="1"/>
</dbReference>
<keyword evidence="4" id="KW-0410">Iron transport</keyword>
<evidence type="ECO:0000256" key="1">
    <source>
        <dbReference type="ARBA" id="ARBA00004202"/>
    </source>
</evidence>
<evidence type="ECO:0000313" key="9">
    <source>
        <dbReference type="EMBL" id="NEH95256.1"/>
    </source>
</evidence>
<dbReference type="GO" id="GO:0005524">
    <property type="term" value="F:ATP binding"/>
    <property type="evidence" value="ECO:0007669"/>
    <property type="project" value="InterPro"/>
</dbReference>
<dbReference type="PANTHER" id="PTHR42771:SF2">
    <property type="entry name" value="IRON(3+)-HYDROXAMATE IMPORT ATP-BINDING PROTEIN FHUC"/>
    <property type="match status" value="1"/>
</dbReference>
<dbReference type="EMBL" id="WUEP01000033">
    <property type="protein sequence ID" value="NEH95256.1"/>
    <property type="molecule type" value="Genomic_DNA"/>
</dbReference>
<evidence type="ECO:0000256" key="7">
    <source>
        <dbReference type="ARBA" id="ARBA00023136"/>
    </source>
</evidence>
<keyword evidence="7" id="KW-0472">Membrane</keyword>
<dbReference type="GO" id="GO:0016887">
    <property type="term" value="F:ATP hydrolysis activity"/>
    <property type="evidence" value="ECO:0007669"/>
    <property type="project" value="InterPro"/>
</dbReference>
<proteinExistence type="predicted"/>
<dbReference type="InterPro" id="IPR003593">
    <property type="entry name" value="AAA+_ATPase"/>
</dbReference>
<dbReference type="GO" id="GO:0006302">
    <property type="term" value="P:double-strand break repair"/>
    <property type="evidence" value="ECO:0007669"/>
    <property type="project" value="InterPro"/>
</dbReference>
<reference evidence="9 10" key="1">
    <citation type="submission" date="2019-12" db="EMBL/GenBank/DDBJ databases">
        <title>Rhizobium genotypes associated with high levels of biological nitrogen fixation by grain legumes in a temperate-maritime cropping system.</title>
        <authorList>
            <person name="Maluk M."/>
            <person name="Francesc Ferrando Molina F."/>
            <person name="Lopez Del Egido L."/>
            <person name="Lafos M."/>
            <person name="Langarica-Fuentes A."/>
            <person name="Gebre Yohannes G."/>
            <person name="Young M.W."/>
            <person name="Martin P."/>
            <person name="Gantlett R."/>
            <person name="Kenicer G."/>
            <person name="Hawes C."/>
            <person name="Begg G.S."/>
            <person name="Quilliam R.S."/>
            <person name="Squire G.R."/>
            <person name="Poole P.S."/>
            <person name="Young P.W."/>
            <person name="Iannetta P.M."/>
            <person name="James E.K."/>
        </authorList>
    </citation>
    <scope>NUCLEOTIDE SEQUENCE [LARGE SCALE GENOMIC DNA]</scope>
    <source>
        <strain evidence="9 10">JHI2449</strain>
    </source>
</reference>
<keyword evidence="6" id="KW-0406">Ion transport</keyword>
<evidence type="ECO:0000256" key="2">
    <source>
        <dbReference type="ARBA" id="ARBA00022448"/>
    </source>
</evidence>
<evidence type="ECO:0000256" key="3">
    <source>
        <dbReference type="ARBA" id="ARBA00022475"/>
    </source>
</evidence>
<dbReference type="InterPro" id="IPR027417">
    <property type="entry name" value="P-loop_NTPase"/>
</dbReference>
<evidence type="ECO:0000259" key="8">
    <source>
        <dbReference type="SMART" id="SM00382"/>
    </source>
</evidence>
<dbReference type="SUPFAM" id="SSF52540">
    <property type="entry name" value="P-loop containing nucleoside triphosphate hydrolases"/>
    <property type="match status" value="1"/>
</dbReference>
<sequence>MSAMRKTRLTSLPAPYLKRLWVREDAGLSEQYPFNLPWLDKDFALDFATPVTIIVGENGTGKSTLIEAVAALCGFDEAGGGKGYMPVDHSRAVDRSGALLASALRAAWLPKVTVGWFFRAESFFSVARFLDEAARDANAAPPDFLSWSHGEGFVRFFEERMSKQGIYLLDEPESALSPKRQLELLRLLHAIQGSANAQIIMATHSPMLMAVPGARLLEITRGGLAEIELRDTRHFKLYRDFTLNPDDFVDRALRNEM</sequence>
<protein>
    <submittedName>
        <fullName evidence="9">AAA family ATPase</fullName>
    </submittedName>
</protein>
<dbReference type="SMART" id="SM00382">
    <property type="entry name" value="AAA"/>
    <property type="match status" value="1"/>
</dbReference>
<comment type="subcellular location">
    <subcellularLocation>
        <location evidence="1">Cell membrane</location>
        <topology evidence="1">Peripheral membrane protein</topology>
    </subcellularLocation>
</comment>
<evidence type="ECO:0000256" key="5">
    <source>
        <dbReference type="ARBA" id="ARBA00023004"/>
    </source>
</evidence>
<keyword evidence="5" id="KW-0408">Iron</keyword>
<evidence type="ECO:0000256" key="6">
    <source>
        <dbReference type="ARBA" id="ARBA00023065"/>
    </source>
</evidence>
<keyword evidence="3" id="KW-1003">Cell membrane</keyword>
<name>A0A6N9ZPT2_9HYPH</name>
<dbReference type="AlphaFoldDB" id="A0A6N9ZPT2"/>
<accession>A0A6N9ZPT2</accession>
<evidence type="ECO:0000256" key="4">
    <source>
        <dbReference type="ARBA" id="ARBA00022496"/>
    </source>
</evidence>
<dbReference type="PANTHER" id="PTHR42771">
    <property type="entry name" value="IRON(3+)-HYDROXAMATE IMPORT ATP-BINDING PROTEIN FHUC"/>
    <property type="match status" value="1"/>
</dbReference>
<dbReference type="InterPro" id="IPR051535">
    <property type="entry name" value="Siderophore_ABC-ATPase"/>
</dbReference>
<dbReference type="RefSeq" id="WP_163883047.1">
    <property type="nucleotide sequence ID" value="NZ_WUEP01000033.1"/>
</dbReference>
<keyword evidence="2" id="KW-0813">Transport</keyword>
<dbReference type="InterPro" id="IPR003959">
    <property type="entry name" value="ATPase_AAA_core"/>
</dbReference>
<evidence type="ECO:0000313" key="10">
    <source>
        <dbReference type="Proteomes" id="UP000468864"/>
    </source>
</evidence>
<organism evidence="9 10">
    <name type="scientific">Rhizobium laguerreae</name>
    <dbReference type="NCBI Taxonomy" id="1076926"/>
    <lineage>
        <taxon>Bacteria</taxon>
        <taxon>Pseudomonadati</taxon>
        <taxon>Pseudomonadota</taxon>
        <taxon>Alphaproteobacteria</taxon>
        <taxon>Hyphomicrobiales</taxon>
        <taxon>Rhizobiaceae</taxon>
        <taxon>Rhizobium/Agrobacterium group</taxon>
        <taxon>Rhizobium</taxon>
    </lineage>
</organism>
<dbReference type="Proteomes" id="UP000468864">
    <property type="component" value="Unassembled WGS sequence"/>
</dbReference>
<dbReference type="GO" id="GO:0006826">
    <property type="term" value="P:iron ion transport"/>
    <property type="evidence" value="ECO:0007669"/>
    <property type="project" value="UniProtKB-KW"/>
</dbReference>